<evidence type="ECO:0000313" key="6">
    <source>
        <dbReference type="EMBL" id="KAJ8310431.1"/>
    </source>
</evidence>
<sequence>MENNDTDLNNRPSLNVTGQDNKSVCFTCDYLGDDMLLSSEEDLKWKEKDSNGIAFTNRIKFVNGTLEVDEPGLYFVYTAITVDFSAEHRVPIIYHNVTTKHPKLVENGQKLRLMNKYGGSVSSDKVYTSFLCGSLYVYRGFQIETQISDPVYIRDDSYSSYFGLFKL</sequence>
<organism evidence="6 7">
    <name type="scientific">Tegillarca granosa</name>
    <name type="common">Malaysian cockle</name>
    <name type="synonym">Anadara granosa</name>
    <dbReference type="NCBI Taxonomy" id="220873"/>
    <lineage>
        <taxon>Eukaryota</taxon>
        <taxon>Metazoa</taxon>
        <taxon>Spiralia</taxon>
        <taxon>Lophotrochozoa</taxon>
        <taxon>Mollusca</taxon>
        <taxon>Bivalvia</taxon>
        <taxon>Autobranchia</taxon>
        <taxon>Pteriomorphia</taxon>
        <taxon>Arcoida</taxon>
        <taxon>Arcoidea</taxon>
        <taxon>Arcidae</taxon>
        <taxon>Tegillarca</taxon>
    </lineage>
</organism>
<name>A0ABQ9EZ51_TEGGR</name>
<comment type="caution">
    <text evidence="6">The sequence shown here is derived from an EMBL/GenBank/DDBJ whole genome shotgun (WGS) entry which is preliminary data.</text>
</comment>
<reference evidence="6 7" key="1">
    <citation type="submission" date="2022-12" db="EMBL/GenBank/DDBJ databases">
        <title>Chromosome-level genome of Tegillarca granosa.</title>
        <authorList>
            <person name="Kim J."/>
        </authorList>
    </citation>
    <scope>NUCLEOTIDE SEQUENCE [LARGE SCALE GENOMIC DNA]</scope>
    <source>
        <strain evidence="6">Teg-2019</strain>
        <tissue evidence="6">Adductor muscle</tissue>
    </source>
</reference>
<protein>
    <recommendedName>
        <fullName evidence="5">THD domain-containing protein</fullName>
    </recommendedName>
</protein>
<evidence type="ECO:0000313" key="7">
    <source>
        <dbReference type="Proteomes" id="UP001217089"/>
    </source>
</evidence>
<evidence type="ECO:0000256" key="3">
    <source>
        <dbReference type="ARBA" id="ARBA00022514"/>
    </source>
</evidence>
<keyword evidence="7" id="KW-1185">Reference proteome</keyword>
<dbReference type="Gene3D" id="2.60.120.40">
    <property type="match status" value="1"/>
</dbReference>
<evidence type="ECO:0000256" key="1">
    <source>
        <dbReference type="ARBA" id="ARBA00004370"/>
    </source>
</evidence>
<comment type="similarity">
    <text evidence="2">Belongs to the tumor necrosis factor family.</text>
</comment>
<evidence type="ECO:0000256" key="2">
    <source>
        <dbReference type="ARBA" id="ARBA00008670"/>
    </source>
</evidence>
<dbReference type="SUPFAM" id="SSF49842">
    <property type="entry name" value="TNF-like"/>
    <property type="match status" value="1"/>
</dbReference>
<dbReference type="InterPro" id="IPR006052">
    <property type="entry name" value="TNF_dom"/>
</dbReference>
<dbReference type="EMBL" id="JARBDR010000640">
    <property type="protein sequence ID" value="KAJ8310431.1"/>
    <property type="molecule type" value="Genomic_DNA"/>
</dbReference>
<dbReference type="Proteomes" id="UP001217089">
    <property type="component" value="Unassembled WGS sequence"/>
</dbReference>
<proteinExistence type="inferred from homology"/>
<feature type="domain" description="THD" evidence="5">
    <location>
        <begin position="12"/>
        <end position="167"/>
    </location>
</feature>
<dbReference type="PROSITE" id="PS50049">
    <property type="entry name" value="THD_2"/>
    <property type="match status" value="1"/>
</dbReference>
<dbReference type="PANTHER" id="PTHR11471">
    <property type="entry name" value="TUMOR NECROSIS FACTOR FAMILY MEMBER"/>
    <property type="match status" value="1"/>
</dbReference>
<dbReference type="SMART" id="SM00207">
    <property type="entry name" value="TNF"/>
    <property type="match status" value="1"/>
</dbReference>
<comment type="subcellular location">
    <subcellularLocation>
        <location evidence="1">Membrane</location>
    </subcellularLocation>
</comment>
<dbReference type="PANTHER" id="PTHR11471:SF33">
    <property type="entry name" value="TUMOR NECROSIS FACTOR LIGAND SUPERFAMILY MEMBER 6"/>
    <property type="match status" value="1"/>
</dbReference>
<dbReference type="InterPro" id="IPR008983">
    <property type="entry name" value="Tumour_necrosis_fac-like_dom"/>
</dbReference>
<evidence type="ECO:0000256" key="4">
    <source>
        <dbReference type="ARBA" id="ARBA00023136"/>
    </source>
</evidence>
<keyword evidence="4" id="KW-0472">Membrane</keyword>
<keyword evidence="3" id="KW-0202">Cytokine</keyword>
<evidence type="ECO:0000259" key="5">
    <source>
        <dbReference type="PROSITE" id="PS50049"/>
    </source>
</evidence>
<gene>
    <name evidence="6" type="ORF">KUTeg_012296</name>
</gene>
<dbReference type="Pfam" id="PF00229">
    <property type="entry name" value="TNF"/>
    <property type="match status" value="1"/>
</dbReference>
<accession>A0ABQ9EZ51</accession>